<dbReference type="InterPro" id="IPR052779">
    <property type="entry name" value="WDR62"/>
</dbReference>
<feature type="non-terminal residue" evidence="2">
    <location>
        <position position="1"/>
    </location>
</feature>
<dbReference type="InterPro" id="IPR036322">
    <property type="entry name" value="WD40_repeat_dom_sf"/>
</dbReference>
<proteinExistence type="predicted"/>
<feature type="repeat" description="WD" evidence="1">
    <location>
        <begin position="394"/>
        <end position="408"/>
    </location>
</feature>
<dbReference type="PANTHER" id="PTHR45589:SF1">
    <property type="entry name" value="WD REPEAT DOMAIN 62, ISOFORM G"/>
    <property type="match status" value="1"/>
</dbReference>
<feature type="repeat" description="WD" evidence="1">
    <location>
        <begin position="670"/>
        <end position="703"/>
    </location>
</feature>
<organism evidence="2 3">
    <name type="scientific">Colocasia esculenta</name>
    <name type="common">Wild taro</name>
    <name type="synonym">Arum esculentum</name>
    <dbReference type="NCBI Taxonomy" id="4460"/>
    <lineage>
        <taxon>Eukaryota</taxon>
        <taxon>Viridiplantae</taxon>
        <taxon>Streptophyta</taxon>
        <taxon>Embryophyta</taxon>
        <taxon>Tracheophyta</taxon>
        <taxon>Spermatophyta</taxon>
        <taxon>Magnoliopsida</taxon>
        <taxon>Liliopsida</taxon>
        <taxon>Araceae</taxon>
        <taxon>Aroideae</taxon>
        <taxon>Colocasieae</taxon>
        <taxon>Colocasia</taxon>
    </lineage>
</organism>
<sequence length="803" mass="86498">LVLEDVIGLTTRNADGLASDASSGRCAYLAGCVVVLYDVGTGARKHLMVSSRAPKPLSCVALARQGRSPVAAGESGHVPAVLIWDSSTGNLLSELKGHQSGVQSIDFSSDGKSLVSLGYINDGYICLWDWRVGRLITKVKASTTLGPILSVSFLSEGSSFITIGRKHLKLWTLGSLKTLSTNVGKELPSLDGKAANLGCCKGSSFISVACSAWSTKTAASDQVVDWFPLYAVTETGCECAALIVCAVKFQVEKGFALSVSENLIACACNSGIVQLFSVPSLLHVGRLDYGGSNGQVDLTNMSSYAQPSESCAEHSDTIPDAIACQFLSPTKLAVIYADHSFYIWDIDHTPKISKCCLLVAHSACIWDVQNLPCKNLNKIDPTYESSGYPSEVSMATCSADGTIRLWDLVLHPRPEGKQTQLTLSQQIYNSVDNELAASVQLVSCGILEQENVDKELLAQGFRSMSVSSDGQYVAAGDCRGNLHVFNLHTSEYTCIEEAHDAEILSVNFSNKQAGNNAELEGPFFLVTGSRDRTVHVHNIRGSFDLIESFEDHSAPVTSVILTSILFRDIIITDSGCKVVRRHNQLACHGTIYDMAIDRARKLVVTVGQNKRINKYSLSSGKLVASFKEEGDPGQPIKVAIDPSGSYVLCSYSNKSLRIYDFVTGELVALAMGHAEVVTGSIFLPNCKHIVSVSGDSCIFIWKLPASLSSKMLQKTKENAGCPPTTVATKSTNTLEIAQQKVESAQPNVDSDYCLSVVMLEKEDNGVVDDGSREDSKFMFSISRLPKWAQTKVESKPVISQASI</sequence>
<dbReference type="Gene3D" id="2.130.10.10">
    <property type="entry name" value="YVTN repeat-like/Quinoprotein amine dehydrogenase"/>
    <property type="match status" value="4"/>
</dbReference>
<dbReference type="AlphaFoldDB" id="A0A843W738"/>
<dbReference type="InterPro" id="IPR015943">
    <property type="entry name" value="WD40/YVTN_repeat-like_dom_sf"/>
</dbReference>
<gene>
    <name evidence="2" type="ORF">Taro_034271</name>
</gene>
<evidence type="ECO:0000256" key="1">
    <source>
        <dbReference type="PROSITE-ProRule" id="PRU00221"/>
    </source>
</evidence>
<name>A0A843W738_COLES</name>
<dbReference type="EMBL" id="NMUH01002690">
    <property type="protein sequence ID" value="MQM01511.1"/>
    <property type="molecule type" value="Genomic_DNA"/>
</dbReference>
<keyword evidence="3" id="KW-1185">Reference proteome</keyword>
<dbReference type="Proteomes" id="UP000652761">
    <property type="component" value="Unassembled WGS sequence"/>
</dbReference>
<dbReference type="PROSITE" id="PS50082">
    <property type="entry name" value="WD_REPEATS_2"/>
    <property type="match status" value="2"/>
</dbReference>
<evidence type="ECO:0000313" key="3">
    <source>
        <dbReference type="Proteomes" id="UP000652761"/>
    </source>
</evidence>
<dbReference type="SMART" id="SM00320">
    <property type="entry name" value="WD40"/>
    <property type="match status" value="10"/>
</dbReference>
<dbReference type="SUPFAM" id="SSF50978">
    <property type="entry name" value="WD40 repeat-like"/>
    <property type="match status" value="1"/>
</dbReference>
<comment type="caution">
    <text evidence="2">The sequence shown here is derived from an EMBL/GenBank/DDBJ whole genome shotgun (WGS) entry which is preliminary data.</text>
</comment>
<dbReference type="PANTHER" id="PTHR45589">
    <property type="entry name" value="WD REPEAT DOMAIN 62, ISOFORM G"/>
    <property type="match status" value="1"/>
</dbReference>
<dbReference type="OrthoDB" id="6154712at2759"/>
<reference evidence="2" key="1">
    <citation type="submission" date="2017-07" db="EMBL/GenBank/DDBJ databases">
        <title>Taro Niue Genome Assembly and Annotation.</title>
        <authorList>
            <person name="Atibalentja N."/>
            <person name="Keating K."/>
            <person name="Fields C.J."/>
        </authorList>
    </citation>
    <scope>NUCLEOTIDE SEQUENCE</scope>
    <source>
        <strain evidence="2">Niue_2</strain>
        <tissue evidence="2">Leaf</tissue>
    </source>
</reference>
<protein>
    <recommendedName>
        <fullName evidence="4">Mitogen-activated protein kinase-binding protein 1</fullName>
    </recommendedName>
</protein>
<dbReference type="SUPFAM" id="SSF50998">
    <property type="entry name" value="Quinoprotein alcohol dehydrogenase-like"/>
    <property type="match status" value="1"/>
</dbReference>
<evidence type="ECO:0000313" key="2">
    <source>
        <dbReference type="EMBL" id="MQM01511.1"/>
    </source>
</evidence>
<evidence type="ECO:0008006" key="4">
    <source>
        <dbReference type="Google" id="ProtNLM"/>
    </source>
</evidence>
<keyword evidence="1" id="KW-0853">WD repeat</keyword>
<dbReference type="InterPro" id="IPR001680">
    <property type="entry name" value="WD40_rpt"/>
</dbReference>
<dbReference type="Pfam" id="PF00400">
    <property type="entry name" value="WD40"/>
    <property type="match status" value="3"/>
</dbReference>
<dbReference type="InterPro" id="IPR011047">
    <property type="entry name" value="Quinoprotein_ADH-like_sf"/>
</dbReference>
<accession>A0A843W738</accession>